<dbReference type="OrthoDB" id="9792687at2"/>
<evidence type="ECO:0000313" key="3">
    <source>
        <dbReference type="Proteomes" id="UP000184432"/>
    </source>
</evidence>
<evidence type="ECO:0000256" key="1">
    <source>
        <dbReference type="SAM" id="MobiDB-lite"/>
    </source>
</evidence>
<evidence type="ECO:0000313" key="2">
    <source>
        <dbReference type="EMBL" id="SHJ45623.1"/>
    </source>
</evidence>
<feature type="compositionally biased region" description="Basic and acidic residues" evidence="1">
    <location>
        <begin position="380"/>
        <end position="391"/>
    </location>
</feature>
<gene>
    <name evidence="2" type="ORF">SAMN04488508_10947</name>
</gene>
<protein>
    <submittedName>
        <fullName evidence="2">Uncharacterized protein</fullName>
    </submittedName>
</protein>
<keyword evidence="3" id="KW-1185">Reference proteome</keyword>
<dbReference type="InterPro" id="IPR027417">
    <property type="entry name" value="P-loop_NTPase"/>
</dbReference>
<dbReference type="RefSeq" id="WP_073319730.1">
    <property type="nucleotide sequence ID" value="NZ_FQYP01000009.1"/>
</dbReference>
<feature type="region of interest" description="Disordered" evidence="1">
    <location>
        <begin position="378"/>
        <end position="402"/>
    </location>
</feature>
<sequence>MKKTVIEQYNGMHNKTVSRRYLEKLLSRAKRTKQKEVVSKIEKLLSDNEDKSFAITLTKKLPRKTKRRVTIKSISKPKKRVAAKKKIKLNVIGLGIPSICVKNYGDMRKEVPKTNVNSRSLHNHIPKEQVSNDNCLHFELQKKSSPILKKQPVIKRTVKGGTTMADIDNNNQITETFTLDSDLGRFLGDLEKKPVHSIVVTLDAPAGSGKTRLFFQLMNDYANHGKSCVFFTFEEHSSSKLFKNKRDQYIDPKNYNNITVVDEIKDYEEFKRIVENHEVILTDSFGKLQRLIKGLKIELDEHVRKAFDSKLFFFIFQRTTGKTMRGGSDSEFDGDVILEVVKPSDDYRENYVRARKNRYNEEPNIKYSVYHRSIIDDENGTERIQEPKDSVDSPTSLIVSSI</sequence>
<reference evidence="3" key="1">
    <citation type="submission" date="2016-11" db="EMBL/GenBank/DDBJ databases">
        <authorList>
            <person name="Varghese N."/>
            <person name="Submissions S."/>
        </authorList>
    </citation>
    <scope>NUCLEOTIDE SEQUENCE [LARGE SCALE GENOMIC DNA]</scope>
    <source>
        <strain evidence="3">DSM 22623</strain>
    </source>
</reference>
<dbReference type="Gene3D" id="3.40.50.300">
    <property type="entry name" value="P-loop containing nucleotide triphosphate hydrolases"/>
    <property type="match status" value="1"/>
</dbReference>
<organism evidence="2 3">
    <name type="scientific">Aquimarina spongiae</name>
    <dbReference type="NCBI Taxonomy" id="570521"/>
    <lineage>
        <taxon>Bacteria</taxon>
        <taxon>Pseudomonadati</taxon>
        <taxon>Bacteroidota</taxon>
        <taxon>Flavobacteriia</taxon>
        <taxon>Flavobacteriales</taxon>
        <taxon>Flavobacteriaceae</taxon>
        <taxon>Aquimarina</taxon>
    </lineage>
</organism>
<dbReference type="AlphaFoldDB" id="A0A1M6JFZ8"/>
<proteinExistence type="predicted"/>
<accession>A0A1M6JFZ8</accession>
<dbReference type="STRING" id="570521.SAMN04488508_10947"/>
<feature type="compositionally biased region" description="Polar residues" evidence="1">
    <location>
        <begin position="392"/>
        <end position="402"/>
    </location>
</feature>
<dbReference type="Proteomes" id="UP000184432">
    <property type="component" value="Unassembled WGS sequence"/>
</dbReference>
<dbReference type="EMBL" id="FQYP01000009">
    <property type="protein sequence ID" value="SHJ45623.1"/>
    <property type="molecule type" value="Genomic_DNA"/>
</dbReference>
<name>A0A1M6JFZ8_9FLAO</name>
<dbReference type="SUPFAM" id="SSF52540">
    <property type="entry name" value="P-loop containing nucleoside triphosphate hydrolases"/>
    <property type="match status" value="1"/>
</dbReference>